<dbReference type="Pfam" id="PF01863">
    <property type="entry name" value="YgjP-like"/>
    <property type="match status" value="1"/>
</dbReference>
<dbReference type="PANTHER" id="PTHR30399:SF1">
    <property type="entry name" value="UTP PYROPHOSPHATASE"/>
    <property type="match status" value="1"/>
</dbReference>
<dbReference type="AlphaFoldDB" id="A0A1N7KE73"/>
<organism evidence="2 3">
    <name type="scientific">Phaeovulum vinaykumarii</name>
    <dbReference type="NCBI Taxonomy" id="407234"/>
    <lineage>
        <taxon>Bacteria</taxon>
        <taxon>Pseudomonadati</taxon>
        <taxon>Pseudomonadota</taxon>
        <taxon>Alphaproteobacteria</taxon>
        <taxon>Rhodobacterales</taxon>
        <taxon>Paracoccaceae</taxon>
        <taxon>Phaeovulum</taxon>
    </lineage>
</organism>
<dbReference type="RefSeq" id="WP_235816191.1">
    <property type="nucleotide sequence ID" value="NZ_FTOM01000001.1"/>
</dbReference>
<evidence type="ECO:0000313" key="3">
    <source>
        <dbReference type="Proteomes" id="UP000186098"/>
    </source>
</evidence>
<name>A0A1N7KE73_9RHOB</name>
<protein>
    <recommendedName>
        <fullName evidence="1">YgjP-like metallopeptidase domain-containing protein</fullName>
    </recommendedName>
</protein>
<dbReference type="Proteomes" id="UP000186098">
    <property type="component" value="Unassembled WGS sequence"/>
</dbReference>
<dbReference type="EMBL" id="FTOM01000001">
    <property type="protein sequence ID" value="SIS59819.1"/>
    <property type="molecule type" value="Genomic_DNA"/>
</dbReference>
<evidence type="ECO:0000259" key="1">
    <source>
        <dbReference type="Pfam" id="PF01863"/>
    </source>
</evidence>
<gene>
    <name evidence="2" type="ORF">SAMN05421795_101863</name>
</gene>
<dbReference type="Gene3D" id="3.30.2010.10">
    <property type="entry name" value="Metalloproteases ('zincins'), catalytic domain"/>
    <property type="match status" value="1"/>
</dbReference>
<dbReference type="InterPro" id="IPR053136">
    <property type="entry name" value="UTP_pyrophosphatase-like"/>
</dbReference>
<reference evidence="3" key="1">
    <citation type="submission" date="2017-01" db="EMBL/GenBank/DDBJ databases">
        <authorList>
            <person name="Varghese N."/>
            <person name="Submissions S."/>
        </authorList>
    </citation>
    <scope>NUCLEOTIDE SEQUENCE [LARGE SCALE GENOMIC DNA]</scope>
    <source>
        <strain evidence="3">DSM 18714</strain>
    </source>
</reference>
<evidence type="ECO:0000313" key="2">
    <source>
        <dbReference type="EMBL" id="SIS59819.1"/>
    </source>
</evidence>
<proteinExistence type="predicted"/>
<dbReference type="CDD" id="cd07344">
    <property type="entry name" value="M48_yhfN_like"/>
    <property type="match status" value="1"/>
</dbReference>
<sequence>MSPDRITLEGPEPIELVLRRSPRARRFSLRVSRLDGGVTLTLPARADAAEGIAFARSRRDWIVQARARVGQVARPVFGAQVPFEGVPHRLVPARLRAPRREMQADGPVILMPEDPARLARRLEAFYRVEARSRLAEASGRHAVALGRSFTRLSLRDTRSRWGSCTADGGLMYSWRLVMAPPEVLDYVAAHEVAHLCEMNHSPAFWAVVARLCPGYAAPRDWLRRNGGTLHALRLRD</sequence>
<dbReference type="InterPro" id="IPR002725">
    <property type="entry name" value="YgjP-like_metallopeptidase"/>
</dbReference>
<dbReference type="PANTHER" id="PTHR30399">
    <property type="entry name" value="UNCHARACTERIZED PROTEIN YGJP"/>
    <property type="match status" value="1"/>
</dbReference>
<feature type="domain" description="YgjP-like metallopeptidase" evidence="1">
    <location>
        <begin position="26"/>
        <end position="225"/>
    </location>
</feature>
<accession>A0A1N7KE73</accession>
<keyword evidence="3" id="KW-1185">Reference proteome</keyword>
<dbReference type="STRING" id="407234.SAMN05421795_101863"/>